<dbReference type="InterPro" id="IPR001173">
    <property type="entry name" value="Glyco_trans_2-like"/>
</dbReference>
<dbReference type="FunFam" id="3.90.550.10:FF:000130">
    <property type="entry name" value="Family 2 glycosyl transferase"/>
    <property type="match status" value="1"/>
</dbReference>
<evidence type="ECO:0000259" key="1">
    <source>
        <dbReference type="Pfam" id="PF00535"/>
    </source>
</evidence>
<dbReference type="CDD" id="cd00761">
    <property type="entry name" value="Glyco_tranf_GTA_type"/>
    <property type="match status" value="1"/>
</dbReference>
<dbReference type="eggNOG" id="COG0463">
    <property type="taxonomic scope" value="Bacteria"/>
</dbReference>
<dbReference type="InterPro" id="IPR029044">
    <property type="entry name" value="Nucleotide-diphossugar_trans"/>
</dbReference>
<evidence type="ECO:0000313" key="2">
    <source>
        <dbReference type="EMBL" id="AFJ01902.1"/>
    </source>
</evidence>
<proteinExistence type="predicted"/>
<dbReference type="KEGG" id="mec:Q7C_731"/>
<dbReference type="Pfam" id="PF00535">
    <property type="entry name" value="Glycos_transf_2"/>
    <property type="match status" value="1"/>
</dbReference>
<dbReference type="PANTHER" id="PTHR22916">
    <property type="entry name" value="GLYCOSYLTRANSFERASE"/>
    <property type="match status" value="1"/>
</dbReference>
<protein>
    <submittedName>
        <fullName evidence="2">Putative N-acetylgalactosaminyl-diphosphoundecaprenol glucuronosyltransferase</fullName>
    </submittedName>
</protein>
<dbReference type="STRING" id="754477.Q7C_731"/>
<dbReference type="SUPFAM" id="SSF53448">
    <property type="entry name" value="Nucleotide-diphospho-sugar transferases"/>
    <property type="match status" value="1"/>
</dbReference>
<dbReference type="OrthoDB" id="9802649at2"/>
<dbReference type="PATRIC" id="fig|754477.3.peg.723"/>
<evidence type="ECO:0000313" key="3">
    <source>
        <dbReference type="Proteomes" id="UP000009145"/>
    </source>
</evidence>
<name>I1YG59_METFJ</name>
<keyword evidence="3" id="KW-1185">Reference proteome</keyword>
<dbReference type="RefSeq" id="WP_014703323.1">
    <property type="nucleotide sequence ID" value="NC_017856.1"/>
</dbReference>
<dbReference type="GO" id="GO:0016758">
    <property type="term" value="F:hexosyltransferase activity"/>
    <property type="evidence" value="ECO:0007669"/>
    <property type="project" value="UniProtKB-ARBA"/>
</dbReference>
<feature type="domain" description="Glycosyltransferase 2-like" evidence="1">
    <location>
        <begin position="7"/>
        <end position="134"/>
    </location>
</feature>
<dbReference type="HOGENOM" id="CLU_025996_0_3_6"/>
<sequence>MSDNLVSIITPLHNAEEYITQTIESVLGQTYSNWELIIVDDVSSDNSVVLVEKYVAQYARVKLIRLEQNSGAAVARNAAIKVAKGRYLAFLDSDDLWLPTKLEKQLAFMQETGHPFTYTAYEKINESGRLIGKVGVPVRVNYQQLLKTCYLGCLTVMLDRTYFDDISMPLIRRRQDFGLWLRLLKKVDFAYGIRDVLGQYRVHEKSISSNKFTTSAYTWQLYRQVEQLNLLKSLYYFGQYSIRGFLRNKLPFLARWVGILR</sequence>
<gene>
    <name evidence="2" type="ordered locus">Q7C_731</name>
</gene>
<accession>I1YG59</accession>
<keyword evidence="2" id="KW-0808">Transferase</keyword>
<dbReference type="AlphaFoldDB" id="I1YG59"/>
<organism evidence="2 3">
    <name type="scientific">Methylophaga frappieri (strain ATCC BAA-2434 / DSM 25690 / JAM7)</name>
    <dbReference type="NCBI Taxonomy" id="754477"/>
    <lineage>
        <taxon>Bacteria</taxon>
        <taxon>Pseudomonadati</taxon>
        <taxon>Pseudomonadota</taxon>
        <taxon>Gammaproteobacteria</taxon>
        <taxon>Thiotrichales</taxon>
        <taxon>Piscirickettsiaceae</taxon>
        <taxon>Methylophaga</taxon>
    </lineage>
</organism>
<dbReference type="Proteomes" id="UP000009145">
    <property type="component" value="Chromosome"/>
</dbReference>
<dbReference type="EMBL" id="CP003380">
    <property type="protein sequence ID" value="AFJ01902.1"/>
    <property type="molecule type" value="Genomic_DNA"/>
</dbReference>
<dbReference type="Gene3D" id="3.90.550.10">
    <property type="entry name" value="Spore Coat Polysaccharide Biosynthesis Protein SpsA, Chain A"/>
    <property type="match status" value="1"/>
</dbReference>
<reference evidence="2 3" key="1">
    <citation type="journal article" date="2012" name="J. Bacteriol.">
        <title>Complete genome sequences of Methylophaga sp. strain JAM1 and Methylophaga sp. strain JAM7.</title>
        <authorList>
            <person name="Villeneuve C."/>
            <person name="Martineau C."/>
            <person name="Mauffrey F."/>
            <person name="Villemur R."/>
        </authorList>
    </citation>
    <scope>NUCLEOTIDE SEQUENCE [LARGE SCALE GENOMIC DNA]</scope>
    <source>
        <strain evidence="2 3">JAM7</strain>
    </source>
</reference>
<dbReference type="PANTHER" id="PTHR22916:SF3">
    <property type="entry name" value="UDP-GLCNAC:BETAGAL BETA-1,3-N-ACETYLGLUCOSAMINYLTRANSFERASE-LIKE PROTEIN 1"/>
    <property type="match status" value="1"/>
</dbReference>